<dbReference type="EMBL" id="QICM01000020">
    <property type="protein sequence ID" value="PXV64004.1"/>
    <property type="molecule type" value="Genomic_DNA"/>
</dbReference>
<reference evidence="12 14" key="2">
    <citation type="submission" date="2016-10" db="EMBL/GenBank/DDBJ databases">
        <authorList>
            <person name="de Groot N.N."/>
        </authorList>
    </citation>
    <scope>NUCLEOTIDE SEQUENCE [LARGE SCALE GENOMIC DNA]</scope>
    <source>
        <strain evidence="12 14">WG7</strain>
    </source>
</reference>
<comment type="domain">
    <text evidence="8">The N-terminal domain determines nucleotide recognition and specific binding, while the C-terminal domain determines the specific binding to the target protein.</text>
</comment>
<dbReference type="RefSeq" id="WP_081374572.1">
    <property type="nucleotide sequence ID" value="NZ_FMYT01000021.1"/>
</dbReference>
<evidence type="ECO:0000256" key="4">
    <source>
        <dbReference type="ARBA" id="ARBA00022741"/>
    </source>
</evidence>
<feature type="domain" description="MobA-like NTP transferase" evidence="9">
    <location>
        <begin position="6"/>
        <end position="147"/>
    </location>
</feature>
<dbReference type="EMBL" id="FMYT01000021">
    <property type="protein sequence ID" value="SDC98930.1"/>
    <property type="molecule type" value="Genomic_DNA"/>
</dbReference>
<dbReference type="GO" id="GO:0006777">
    <property type="term" value="P:Mo-molybdopterin cofactor biosynthetic process"/>
    <property type="evidence" value="ECO:0007669"/>
    <property type="project" value="UniProtKB-KW"/>
</dbReference>
<evidence type="ECO:0000259" key="9">
    <source>
        <dbReference type="Pfam" id="PF12804"/>
    </source>
</evidence>
<organism evidence="11 17">
    <name type="scientific">Halanaerobium congolense</name>
    <dbReference type="NCBI Taxonomy" id="54121"/>
    <lineage>
        <taxon>Bacteria</taxon>
        <taxon>Bacillati</taxon>
        <taxon>Bacillota</taxon>
        <taxon>Clostridia</taxon>
        <taxon>Halanaerobiales</taxon>
        <taxon>Halanaerobiaceae</taxon>
        <taxon>Halanaerobium</taxon>
    </lineage>
</organism>
<dbReference type="Proteomes" id="UP000324896">
    <property type="component" value="Unassembled WGS sequence"/>
</dbReference>
<dbReference type="SUPFAM" id="SSF53448">
    <property type="entry name" value="Nucleotide-diphospho-sugar transferases"/>
    <property type="match status" value="1"/>
</dbReference>
<reference evidence="10 15" key="3">
    <citation type="submission" date="2018-04" db="EMBL/GenBank/DDBJ databases">
        <title>Subsurface microbial communities from deep shales in Ohio and West Virginia, USA.</title>
        <authorList>
            <person name="Wrighton K."/>
        </authorList>
    </citation>
    <scope>NUCLEOTIDE SEQUENCE [LARGE SCALE GENOMIC DNA]</scope>
    <source>
        <strain evidence="10 15">MSL28</strain>
    </source>
</reference>
<protein>
    <recommendedName>
        <fullName evidence="8">Probable molybdenum cofactor guanylyltransferase</fullName>
        <shortName evidence="8">MoCo guanylyltransferase</shortName>
        <ecNumber evidence="8">2.7.7.77</ecNumber>
    </recommendedName>
    <alternativeName>
        <fullName evidence="8">GTP:molybdopterin guanylyltransferase</fullName>
    </alternativeName>
    <alternativeName>
        <fullName evidence="8">Mo-MPT guanylyltransferase</fullName>
    </alternativeName>
    <alternativeName>
        <fullName evidence="8">Molybdopterin guanylyltransferase</fullName>
    </alternativeName>
    <alternativeName>
        <fullName evidence="8">Molybdopterin-guanine dinucleotide synthase</fullName>
        <shortName evidence="8">MGD synthase</shortName>
    </alternativeName>
</protein>
<keyword evidence="3 8" id="KW-0479">Metal-binding</keyword>
<feature type="binding site" evidence="8">
    <location>
        <position position="22"/>
    </location>
    <ligand>
        <name>GTP</name>
        <dbReference type="ChEBI" id="CHEBI:37565"/>
    </ligand>
</feature>
<comment type="catalytic activity">
    <reaction evidence="8">
        <text>Mo-molybdopterin + GTP + H(+) = Mo-molybdopterin guanine dinucleotide + diphosphate</text>
        <dbReference type="Rhea" id="RHEA:34243"/>
        <dbReference type="ChEBI" id="CHEBI:15378"/>
        <dbReference type="ChEBI" id="CHEBI:33019"/>
        <dbReference type="ChEBI" id="CHEBI:37565"/>
        <dbReference type="ChEBI" id="CHEBI:71302"/>
        <dbReference type="ChEBI" id="CHEBI:71310"/>
        <dbReference type="EC" id="2.7.7.77"/>
    </reaction>
</comment>
<feature type="binding site" evidence="8">
    <location>
        <begin position="9"/>
        <end position="11"/>
    </location>
    <ligand>
        <name>GTP</name>
        <dbReference type="ChEBI" id="CHEBI:37565"/>
    </ligand>
</feature>
<reference evidence="13 16" key="4">
    <citation type="submission" date="2019-03" db="EMBL/GenBank/DDBJ databases">
        <title>Deep subsurface shale carbon reservoir microbial communities from Ohio and West Virginia, USA.</title>
        <authorList>
            <person name="Wrighton K."/>
        </authorList>
    </citation>
    <scope>NUCLEOTIDE SEQUENCE [LARGE SCALE GENOMIC DNA]</scope>
    <source>
        <strain evidence="13 16">UTICA-S4D12</strain>
    </source>
</reference>
<keyword evidence="4 8" id="KW-0547">Nucleotide-binding</keyword>
<dbReference type="GO" id="GO:0061603">
    <property type="term" value="F:molybdenum cofactor guanylyltransferase activity"/>
    <property type="evidence" value="ECO:0007669"/>
    <property type="project" value="UniProtKB-EC"/>
</dbReference>
<evidence type="ECO:0000313" key="17">
    <source>
        <dbReference type="Proteomes" id="UP000324896"/>
    </source>
</evidence>
<dbReference type="EMBL" id="FNEH01000014">
    <property type="protein sequence ID" value="SDI76895.1"/>
    <property type="molecule type" value="Genomic_DNA"/>
</dbReference>
<feature type="binding site" evidence="8">
    <location>
        <position position="96"/>
    </location>
    <ligand>
        <name>GTP</name>
        <dbReference type="ChEBI" id="CHEBI:37565"/>
    </ligand>
</feature>
<keyword evidence="7 8" id="KW-0501">Molybdenum cofactor biosynthesis</keyword>
<dbReference type="Gene3D" id="3.90.550.10">
    <property type="entry name" value="Spore Coat Polysaccharide Biosynthesis Protein SpsA, Chain A"/>
    <property type="match status" value="1"/>
</dbReference>
<accession>A0A1G6R2R6</accession>
<comment type="function">
    <text evidence="8">Transfers a GMP moiety from GTP to Mo-molybdopterin (Mo-MPT) cofactor (Moco or molybdenum cofactor) to form Mo-molybdopterin guanine dinucleotide (Mo-MGD) cofactor.</text>
</comment>
<evidence type="ECO:0000313" key="13">
    <source>
        <dbReference type="EMBL" id="TDS26176.1"/>
    </source>
</evidence>
<dbReference type="AlphaFoldDB" id="A0A1G6R2R6"/>
<evidence type="ECO:0000256" key="7">
    <source>
        <dbReference type="ARBA" id="ARBA00023150"/>
    </source>
</evidence>
<keyword evidence="2 8" id="KW-0808">Transferase</keyword>
<feature type="binding site" evidence="8">
    <location>
        <position position="67"/>
    </location>
    <ligand>
        <name>GTP</name>
        <dbReference type="ChEBI" id="CHEBI:37565"/>
    </ligand>
</feature>
<keyword evidence="11" id="KW-0548">Nucleotidyltransferase</keyword>
<dbReference type="Pfam" id="PF12804">
    <property type="entry name" value="NTP_transf_3"/>
    <property type="match status" value="1"/>
</dbReference>
<evidence type="ECO:0000256" key="5">
    <source>
        <dbReference type="ARBA" id="ARBA00022842"/>
    </source>
</evidence>
<keyword evidence="1 8" id="KW-0963">Cytoplasm</keyword>
<dbReference type="Proteomes" id="UP000247389">
    <property type="component" value="Unassembled WGS sequence"/>
</dbReference>
<gene>
    <name evidence="8" type="primary">mobA</name>
    <name evidence="13" type="ORF">BY453_1386</name>
    <name evidence="10" type="ORF">C8C78_1204</name>
    <name evidence="11" type="ORF">SAMN04488597_12116</name>
    <name evidence="12" type="ORF">SAMN04515654_11431</name>
</gene>
<dbReference type="PANTHER" id="PTHR19136:SF81">
    <property type="entry name" value="MOLYBDENUM COFACTOR GUANYLYLTRANSFERASE"/>
    <property type="match status" value="1"/>
</dbReference>
<dbReference type="GO" id="GO:0005737">
    <property type="term" value="C:cytoplasm"/>
    <property type="evidence" value="ECO:0007669"/>
    <property type="project" value="UniProtKB-SubCell"/>
</dbReference>
<dbReference type="InterPro" id="IPR029044">
    <property type="entry name" value="Nucleotide-diphossugar_trans"/>
</dbReference>
<name>A0A1G6R2R6_9FIRM</name>
<evidence type="ECO:0000313" key="16">
    <source>
        <dbReference type="Proteomes" id="UP000295758"/>
    </source>
</evidence>
<dbReference type="InterPro" id="IPR025877">
    <property type="entry name" value="MobA-like_NTP_Trfase"/>
</dbReference>
<proteinExistence type="inferred from homology"/>
<feature type="binding site" evidence="8">
    <location>
        <position position="96"/>
    </location>
    <ligand>
        <name>Mg(2+)</name>
        <dbReference type="ChEBI" id="CHEBI:18420"/>
    </ligand>
</feature>
<dbReference type="GO" id="GO:0046872">
    <property type="term" value="F:metal ion binding"/>
    <property type="evidence" value="ECO:0007669"/>
    <property type="project" value="UniProtKB-KW"/>
</dbReference>
<keyword evidence="5 8" id="KW-0460">Magnesium</keyword>
<evidence type="ECO:0000256" key="2">
    <source>
        <dbReference type="ARBA" id="ARBA00022679"/>
    </source>
</evidence>
<sequence>MLKINAVLLAGGKSRRFGNVDKALLPFAGTTLIEYIYSNLKNNFNKVIIIGSKDKYSFIDDVEIHEDIYKNKGPLAGIYTGLYFSETNYNFICGCDMPFLNSNYFNYLKGNLTKQDKAEIIVPKYNGFLEPLAALYHYSLLKRIQNEILNNNLRIKSFYNNAEKKILSESSLEKKFDLKRLFFNLNYPQDLEQLLKYLEEVDRIEK</sequence>
<evidence type="ECO:0000256" key="1">
    <source>
        <dbReference type="ARBA" id="ARBA00022490"/>
    </source>
</evidence>
<evidence type="ECO:0000256" key="8">
    <source>
        <dbReference type="HAMAP-Rule" id="MF_00316"/>
    </source>
</evidence>
<dbReference type="HAMAP" id="MF_00316">
    <property type="entry name" value="MobA"/>
    <property type="match status" value="1"/>
</dbReference>
<evidence type="ECO:0000313" key="10">
    <source>
        <dbReference type="EMBL" id="PXV64004.1"/>
    </source>
</evidence>
<evidence type="ECO:0000256" key="3">
    <source>
        <dbReference type="ARBA" id="ARBA00022723"/>
    </source>
</evidence>
<comment type="caution">
    <text evidence="8">Lacks conserved residue(s) required for the propagation of feature annotation.</text>
</comment>
<evidence type="ECO:0000256" key="6">
    <source>
        <dbReference type="ARBA" id="ARBA00023134"/>
    </source>
</evidence>
<dbReference type="Proteomes" id="UP000198945">
    <property type="component" value="Unassembled WGS sequence"/>
</dbReference>
<dbReference type="Proteomes" id="UP000295758">
    <property type="component" value="Unassembled WGS sequence"/>
</dbReference>
<dbReference type="STRING" id="54121.SAMN04515653_11528"/>
<dbReference type="InterPro" id="IPR013482">
    <property type="entry name" value="Molybde_CF_guanTrfase"/>
</dbReference>
<keyword evidence="6 8" id="KW-0342">GTP-binding</keyword>
<evidence type="ECO:0000313" key="12">
    <source>
        <dbReference type="EMBL" id="SDI76895.1"/>
    </source>
</evidence>
<dbReference type="EMBL" id="SOAA01000038">
    <property type="protein sequence ID" value="TDS26176.1"/>
    <property type="molecule type" value="Genomic_DNA"/>
</dbReference>
<dbReference type="CDD" id="cd02503">
    <property type="entry name" value="MobA"/>
    <property type="match status" value="1"/>
</dbReference>
<dbReference type="EC" id="2.7.7.77" evidence="8"/>
<dbReference type="OrthoDB" id="9788394at2"/>
<evidence type="ECO:0000313" key="11">
    <source>
        <dbReference type="EMBL" id="SDC98930.1"/>
    </source>
</evidence>
<evidence type="ECO:0000313" key="14">
    <source>
        <dbReference type="Proteomes" id="UP000198945"/>
    </source>
</evidence>
<dbReference type="PANTHER" id="PTHR19136">
    <property type="entry name" value="MOLYBDENUM COFACTOR GUANYLYLTRANSFERASE"/>
    <property type="match status" value="1"/>
</dbReference>
<comment type="subcellular location">
    <subcellularLocation>
        <location evidence="8">Cytoplasm</location>
    </subcellularLocation>
</comment>
<dbReference type="GO" id="GO:0005525">
    <property type="term" value="F:GTP binding"/>
    <property type="evidence" value="ECO:0007669"/>
    <property type="project" value="UniProtKB-UniRule"/>
</dbReference>
<comment type="cofactor">
    <cofactor evidence="8">
        <name>Mg(2+)</name>
        <dbReference type="ChEBI" id="CHEBI:18420"/>
    </cofactor>
</comment>
<reference evidence="11 17" key="1">
    <citation type="submission" date="2016-10" db="EMBL/GenBank/DDBJ databases">
        <authorList>
            <person name="Varghese N."/>
            <person name="Submissions S."/>
        </authorList>
    </citation>
    <scope>NUCLEOTIDE SEQUENCE [LARGE SCALE GENOMIC DNA]</scope>
    <source>
        <strain evidence="11 17">WG10</strain>
    </source>
</reference>
<evidence type="ECO:0000313" key="15">
    <source>
        <dbReference type="Proteomes" id="UP000247389"/>
    </source>
</evidence>
<comment type="similarity">
    <text evidence="8">Belongs to the MobA family.</text>
</comment>